<gene>
    <name evidence="2" type="ORF">EV666_104163</name>
</gene>
<keyword evidence="3" id="KW-1185">Reference proteome</keyword>
<dbReference type="EMBL" id="SLWL01000004">
    <property type="protein sequence ID" value="TCO14210.1"/>
    <property type="molecule type" value="Genomic_DNA"/>
</dbReference>
<dbReference type="InterPro" id="IPR051049">
    <property type="entry name" value="Dienelactone_hydrolase-like"/>
</dbReference>
<name>A0A4R2GU72_9HYPH</name>
<comment type="caution">
    <text evidence="2">The sequence shown here is derived from an EMBL/GenBank/DDBJ whole genome shotgun (WGS) entry which is preliminary data.</text>
</comment>
<accession>A0A4R2GU72</accession>
<dbReference type="Gene3D" id="3.40.50.1820">
    <property type="entry name" value="alpha/beta hydrolase"/>
    <property type="match status" value="1"/>
</dbReference>
<dbReference type="InterPro" id="IPR002925">
    <property type="entry name" value="Dienelactn_hydro"/>
</dbReference>
<reference evidence="2 3" key="1">
    <citation type="submission" date="2019-03" db="EMBL/GenBank/DDBJ databases">
        <title>Genomic Encyclopedia of Type Strains, Phase IV (KMG-IV): sequencing the most valuable type-strain genomes for metagenomic binning, comparative biology and taxonomic classification.</title>
        <authorList>
            <person name="Goeker M."/>
        </authorList>
    </citation>
    <scope>NUCLEOTIDE SEQUENCE [LARGE SCALE GENOMIC DNA]</scope>
    <source>
        <strain evidence="2 3">DSM 22958</strain>
    </source>
</reference>
<evidence type="ECO:0000313" key="2">
    <source>
        <dbReference type="EMBL" id="TCO14210.1"/>
    </source>
</evidence>
<organism evidence="2 3">
    <name type="scientific">Camelimonas lactis</name>
    <dbReference type="NCBI Taxonomy" id="659006"/>
    <lineage>
        <taxon>Bacteria</taxon>
        <taxon>Pseudomonadati</taxon>
        <taxon>Pseudomonadota</taxon>
        <taxon>Alphaproteobacteria</taxon>
        <taxon>Hyphomicrobiales</taxon>
        <taxon>Chelatococcaceae</taxon>
        <taxon>Camelimonas</taxon>
    </lineage>
</organism>
<dbReference type="PANTHER" id="PTHR46623:SF6">
    <property type="entry name" value="ALPHA_BETA-HYDROLASES SUPERFAMILY PROTEIN"/>
    <property type="match status" value="1"/>
</dbReference>
<dbReference type="AlphaFoldDB" id="A0A4R2GU72"/>
<dbReference type="Proteomes" id="UP000294881">
    <property type="component" value="Unassembled WGS sequence"/>
</dbReference>
<sequence>MSSAPEGMVVTLEAGDGFIFSAYRVEPRREPRGGVVILQEIFGVNPHIRKVADTYARAGYLAIAPALYDRVAPGAELGYSPADMQKGLELRARCDLAATMNDIQAAIDDAAWAGKVAVVGYCWGGQLAWRAAHAASDLSAAVMYYGGGVDALGDLTPQCPVLGHFGERDAHIPVDRVLPLQTRYAHLVNIKIYPADHGFNCEARASYDADAAQLAQQRTLAFLDKHLADDA</sequence>
<dbReference type="Pfam" id="PF01738">
    <property type="entry name" value="DLH"/>
    <property type="match status" value="1"/>
</dbReference>
<protein>
    <submittedName>
        <fullName evidence="2">Carboxymethylenebutenolidase</fullName>
    </submittedName>
</protein>
<dbReference type="GO" id="GO:0016787">
    <property type="term" value="F:hydrolase activity"/>
    <property type="evidence" value="ECO:0007669"/>
    <property type="project" value="InterPro"/>
</dbReference>
<feature type="domain" description="Dienelactone hydrolase" evidence="1">
    <location>
        <begin position="20"/>
        <end position="226"/>
    </location>
</feature>
<evidence type="ECO:0000313" key="3">
    <source>
        <dbReference type="Proteomes" id="UP000294881"/>
    </source>
</evidence>
<proteinExistence type="predicted"/>
<dbReference type="PANTHER" id="PTHR46623">
    <property type="entry name" value="CARBOXYMETHYLENEBUTENOLIDASE-RELATED"/>
    <property type="match status" value="1"/>
</dbReference>
<dbReference type="SUPFAM" id="SSF53474">
    <property type="entry name" value="alpha/beta-Hydrolases"/>
    <property type="match status" value="1"/>
</dbReference>
<dbReference type="RefSeq" id="WP_207906346.1">
    <property type="nucleotide sequence ID" value="NZ_JBHUNN010000002.1"/>
</dbReference>
<dbReference type="InterPro" id="IPR029058">
    <property type="entry name" value="AB_hydrolase_fold"/>
</dbReference>
<evidence type="ECO:0000259" key="1">
    <source>
        <dbReference type="Pfam" id="PF01738"/>
    </source>
</evidence>